<protein>
    <submittedName>
        <fullName evidence="1">Uncharacterized protein</fullName>
    </submittedName>
</protein>
<accession>A0ABX3G8N6</accession>
<dbReference type="Proteomes" id="UP000187151">
    <property type="component" value="Unassembled WGS sequence"/>
</dbReference>
<gene>
    <name evidence="1" type="ORF">AVW11_04895</name>
</gene>
<organism evidence="1 2">
    <name type="scientific">Streptomyces amritsarensis</name>
    <dbReference type="NCBI Taxonomy" id="681158"/>
    <lineage>
        <taxon>Bacteria</taxon>
        <taxon>Bacillati</taxon>
        <taxon>Actinomycetota</taxon>
        <taxon>Actinomycetes</taxon>
        <taxon>Kitasatosporales</taxon>
        <taxon>Streptomycetaceae</taxon>
        <taxon>Streptomyces</taxon>
    </lineage>
</organism>
<sequence>MRPCHADHGIGQHTHGEGSVAARYYCADSENGDHVDDPSEDALVMLISDLNDSDNTFVVIQPDQDDPVWFASVAVLDEGGYEIVRSDTTHREHDVTVETSTDRIAGDLTKWLAARAS</sequence>
<proteinExistence type="predicted"/>
<name>A0ABX3G8N6_9ACTN</name>
<evidence type="ECO:0000313" key="1">
    <source>
        <dbReference type="EMBL" id="OLZ71941.1"/>
    </source>
</evidence>
<keyword evidence="2" id="KW-1185">Reference proteome</keyword>
<dbReference type="EMBL" id="MQUR01000007">
    <property type="protein sequence ID" value="OLZ71941.1"/>
    <property type="molecule type" value="Genomic_DNA"/>
</dbReference>
<evidence type="ECO:0000313" key="2">
    <source>
        <dbReference type="Proteomes" id="UP000187151"/>
    </source>
</evidence>
<comment type="caution">
    <text evidence="1">The sequence shown here is derived from an EMBL/GenBank/DDBJ whole genome shotgun (WGS) entry which is preliminary data.</text>
</comment>
<reference evidence="1 2" key="1">
    <citation type="submission" date="2016-01" db="EMBL/GenBank/DDBJ databases">
        <title>Streptomyces amritsarensis strain MTCC 11845 genome sequencing and assembly.</title>
        <authorList>
            <person name="Sharma D."/>
            <person name="Nair G.R."/>
            <person name="Kaur G."/>
            <person name="Manhas R.K."/>
            <person name="Mayilraj S."/>
        </authorList>
    </citation>
    <scope>NUCLEOTIDE SEQUENCE [LARGE SCALE GENOMIC DNA]</scope>
    <source>
        <strain evidence="1 2">MTCC 11845</strain>
    </source>
</reference>